<gene>
    <name evidence="1" type="ORF">B0T16DRAFT_436825</name>
</gene>
<dbReference type="Proteomes" id="UP001174936">
    <property type="component" value="Unassembled WGS sequence"/>
</dbReference>
<protein>
    <recommendedName>
        <fullName evidence="3">N-acetyltransferase domain-containing protein</fullName>
    </recommendedName>
</protein>
<dbReference type="InterPro" id="IPR016181">
    <property type="entry name" value="Acyl_CoA_acyltransferase"/>
</dbReference>
<comment type="caution">
    <text evidence="1">The sequence shown here is derived from an EMBL/GenBank/DDBJ whole genome shotgun (WGS) entry which is preliminary data.</text>
</comment>
<accession>A0AA39Y464</accession>
<proteinExistence type="predicted"/>
<sequence>MSRLLQKRHCGMDLPGSPGCRKKPAMKPRLGLPTDVDPITHVILSAMPQDPAWVYRFPYRREYPQDHYKYTRMLFEYFLDPAYDDWVVMVIEDALESGRATEIVAFGVFNVSFRNKRAHGPGYQAQDRKSHFLCRNWADASRRRLDAFTHEQVEAYKRFFEPIGPEQIHLQILATLPAFQRRGHGSSICKWAMSLARDENLKDISVMASPMGHELYNWLGFQRVGEFPIRVPDEEVELTLVAMMYDPGA</sequence>
<reference evidence="1" key="1">
    <citation type="submission" date="2023-06" db="EMBL/GenBank/DDBJ databases">
        <title>Genome-scale phylogeny and comparative genomics of the fungal order Sordariales.</title>
        <authorList>
            <consortium name="Lawrence Berkeley National Laboratory"/>
            <person name="Hensen N."/>
            <person name="Bonometti L."/>
            <person name="Westerberg I."/>
            <person name="Brannstrom I.O."/>
            <person name="Guillou S."/>
            <person name="Cros-Aarteil S."/>
            <person name="Calhoun S."/>
            <person name="Haridas S."/>
            <person name="Kuo A."/>
            <person name="Mondo S."/>
            <person name="Pangilinan J."/>
            <person name="Riley R."/>
            <person name="Labutti K."/>
            <person name="Andreopoulos B."/>
            <person name="Lipzen A."/>
            <person name="Chen C."/>
            <person name="Yanf M."/>
            <person name="Daum C."/>
            <person name="Ng V."/>
            <person name="Clum A."/>
            <person name="Steindorff A."/>
            <person name="Ohm R."/>
            <person name="Martin F."/>
            <person name="Silar P."/>
            <person name="Natvig D."/>
            <person name="Lalanne C."/>
            <person name="Gautier V."/>
            <person name="Ament-Velasquez S.L."/>
            <person name="Kruys A."/>
            <person name="Hutchinson M.I."/>
            <person name="Powell A.J."/>
            <person name="Barry K."/>
            <person name="Miller A.N."/>
            <person name="Grigoriev I.V."/>
            <person name="Debuchy R."/>
            <person name="Gladieux P."/>
            <person name="Thoren M.H."/>
            <person name="Johannesson H."/>
        </authorList>
    </citation>
    <scope>NUCLEOTIDE SEQUENCE</scope>
    <source>
        <strain evidence="1">SMH2532-1</strain>
    </source>
</reference>
<dbReference type="EMBL" id="JAULSV010000004">
    <property type="protein sequence ID" value="KAK0645706.1"/>
    <property type="molecule type" value="Genomic_DNA"/>
</dbReference>
<dbReference type="InterPro" id="IPR052523">
    <property type="entry name" value="Trichothecene_AcTrans"/>
</dbReference>
<evidence type="ECO:0000313" key="2">
    <source>
        <dbReference type="Proteomes" id="UP001174936"/>
    </source>
</evidence>
<dbReference type="PANTHER" id="PTHR42791:SF2">
    <property type="entry name" value="N-ACETYLTRANSFERASE DOMAIN-CONTAINING PROTEIN"/>
    <property type="match status" value="1"/>
</dbReference>
<dbReference type="AlphaFoldDB" id="A0AA39Y464"/>
<organism evidence="1 2">
    <name type="scientific">Cercophora newfieldiana</name>
    <dbReference type="NCBI Taxonomy" id="92897"/>
    <lineage>
        <taxon>Eukaryota</taxon>
        <taxon>Fungi</taxon>
        <taxon>Dikarya</taxon>
        <taxon>Ascomycota</taxon>
        <taxon>Pezizomycotina</taxon>
        <taxon>Sordariomycetes</taxon>
        <taxon>Sordariomycetidae</taxon>
        <taxon>Sordariales</taxon>
        <taxon>Lasiosphaeriaceae</taxon>
        <taxon>Cercophora</taxon>
    </lineage>
</organism>
<keyword evidence="2" id="KW-1185">Reference proteome</keyword>
<evidence type="ECO:0008006" key="3">
    <source>
        <dbReference type="Google" id="ProtNLM"/>
    </source>
</evidence>
<name>A0AA39Y464_9PEZI</name>
<dbReference type="PANTHER" id="PTHR42791">
    <property type="entry name" value="GNAT FAMILY ACETYLTRANSFERASE"/>
    <property type="match status" value="1"/>
</dbReference>
<dbReference type="SUPFAM" id="SSF55729">
    <property type="entry name" value="Acyl-CoA N-acyltransferases (Nat)"/>
    <property type="match status" value="1"/>
</dbReference>
<evidence type="ECO:0000313" key="1">
    <source>
        <dbReference type="EMBL" id="KAK0645706.1"/>
    </source>
</evidence>
<dbReference type="CDD" id="cd04301">
    <property type="entry name" value="NAT_SF"/>
    <property type="match status" value="1"/>
</dbReference>
<dbReference type="Gene3D" id="3.40.630.30">
    <property type="match status" value="1"/>
</dbReference>